<dbReference type="EMBL" id="CAUYUJ010006002">
    <property type="protein sequence ID" value="CAK0815764.1"/>
    <property type="molecule type" value="Genomic_DNA"/>
</dbReference>
<evidence type="ECO:0000313" key="3">
    <source>
        <dbReference type="Proteomes" id="UP001189429"/>
    </source>
</evidence>
<dbReference type="Proteomes" id="UP001189429">
    <property type="component" value="Unassembled WGS sequence"/>
</dbReference>
<organism evidence="2 3">
    <name type="scientific">Prorocentrum cordatum</name>
    <dbReference type="NCBI Taxonomy" id="2364126"/>
    <lineage>
        <taxon>Eukaryota</taxon>
        <taxon>Sar</taxon>
        <taxon>Alveolata</taxon>
        <taxon>Dinophyceae</taxon>
        <taxon>Prorocentrales</taxon>
        <taxon>Prorocentraceae</taxon>
        <taxon>Prorocentrum</taxon>
    </lineage>
</organism>
<evidence type="ECO:0000256" key="1">
    <source>
        <dbReference type="SAM" id="MobiDB-lite"/>
    </source>
</evidence>
<keyword evidence="3" id="KW-1185">Reference proteome</keyword>
<feature type="region of interest" description="Disordered" evidence="1">
    <location>
        <begin position="1"/>
        <end position="134"/>
    </location>
</feature>
<proteinExistence type="predicted"/>
<evidence type="ECO:0000313" key="2">
    <source>
        <dbReference type="EMBL" id="CAK0815764.1"/>
    </source>
</evidence>
<feature type="non-terminal residue" evidence="2">
    <location>
        <position position="1"/>
    </location>
</feature>
<gene>
    <name evidence="2" type="ORF">PCOR1329_LOCUS18946</name>
</gene>
<name>A0ABN9RDQ8_9DINO</name>
<sequence>PRPGPRVLCKSMPSRYFSADGASAQRDDATKRGRGGRGSGQGEHGKKRRDQATTELSTEASTAELEAIVFGTDPKASPPDAHGVGDDGAAEAREETNLNGDTQGADVELSGNGRPQKRRRGKAGAQARGQGAAAAWLDPDDAELTVDLKSRNRLHQLRRTAAETTISGQEYEQDDFEISL</sequence>
<protein>
    <submittedName>
        <fullName evidence="2">Uncharacterized protein</fullName>
    </submittedName>
</protein>
<reference evidence="2" key="1">
    <citation type="submission" date="2023-10" db="EMBL/GenBank/DDBJ databases">
        <authorList>
            <person name="Chen Y."/>
            <person name="Shah S."/>
            <person name="Dougan E. K."/>
            <person name="Thang M."/>
            <person name="Chan C."/>
        </authorList>
    </citation>
    <scope>NUCLEOTIDE SEQUENCE [LARGE SCALE GENOMIC DNA]</scope>
</reference>
<comment type="caution">
    <text evidence="2">The sequence shown here is derived from an EMBL/GenBank/DDBJ whole genome shotgun (WGS) entry which is preliminary data.</text>
</comment>
<accession>A0ABN9RDQ8</accession>
<feature type="compositionally biased region" description="Low complexity" evidence="1">
    <location>
        <begin position="123"/>
        <end position="134"/>
    </location>
</feature>
<feature type="compositionally biased region" description="Low complexity" evidence="1">
    <location>
        <begin position="53"/>
        <end position="67"/>
    </location>
</feature>